<comment type="cofactor">
    <cofactor evidence="1">
        <name>[4Fe-4S] cluster</name>
        <dbReference type="ChEBI" id="CHEBI:49883"/>
    </cofactor>
</comment>
<reference evidence="14 15" key="1">
    <citation type="submission" date="2016-10" db="EMBL/GenBank/DDBJ databases">
        <authorList>
            <person name="de Groot N.N."/>
        </authorList>
    </citation>
    <scope>NUCLEOTIDE SEQUENCE [LARGE SCALE GENOMIC DNA]</scope>
    <source>
        <strain evidence="14 15">DSM 8423</strain>
    </source>
</reference>
<evidence type="ECO:0000256" key="5">
    <source>
        <dbReference type="ARBA" id="ARBA00022485"/>
    </source>
</evidence>
<name>A0A1H7XBX5_9BACT</name>
<keyword evidence="8" id="KW-0408">Iron</keyword>
<keyword evidence="6" id="KW-0479">Metal-binding</keyword>
<comment type="catalytic activity">
    <reaction evidence="13">
        <text>[thioredoxin]-disulfide + 2 reduced [2Fe-2S]-[ferredoxin] + 2 H(+) = [thioredoxin]-dithiol + 2 oxidized [2Fe-2S]-[ferredoxin]</text>
        <dbReference type="Rhea" id="RHEA:42336"/>
        <dbReference type="Rhea" id="RHEA-COMP:10000"/>
        <dbReference type="Rhea" id="RHEA-COMP:10001"/>
        <dbReference type="Rhea" id="RHEA-COMP:10698"/>
        <dbReference type="Rhea" id="RHEA-COMP:10700"/>
        <dbReference type="ChEBI" id="CHEBI:15378"/>
        <dbReference type="ChEBI" id="CHEBI:29950"/>
        <dbReference type="ChEBI" id="CHEBI:33737"/>
        <dbReference type="ChEBI" id="CHEBI:33738"/>
        <dbReference type="ChEBI" id="CHEBI:50058"/>
        <dbReference type="EC" id="1.8.7.2"/>
    </reaction>
</comment>
<dbReference type="InterPro" id="IPR004209">
    <property type="entry name" value="FTR_bsu"/>
</dbReference>
<evidence type="ECO:0000256" key="6">
    <source>
        <dbReference type="ARBA" id="ARBA00022723"/>
    </source>
</evidence>
<evidence type="ECO:0000256" key="2">
    <source>
        <dbReference type="ARBA" id="ARBA00003945"/>
    </source>
</evidence>
<evidence type="ECO:0000256" key="9">
    <source>
        <dbReference type="ARBA" id="ARBA00023014"/>
    </source>
</evidence>
<evidence type="ECO:0000256" key="13">
    <source>
        <dbReference type="ARBA" id="ARBA00048150"/>
    </source>
</evidence>
<dbReference type="Gene3D" id="3.90.460.10">
    <property type="entry name" value="Ferredoxin thioredoxin reductase catalytic beta subunit"/>
    <property type="match status" value="1"/>
</dbReference>
<dbReference type="OrthoDB" id="9782739at2"/>
<accession>A0A1H7XBX5</accession>
<comment type="subunit">
    <text evidence="11">Heterodimer of subunit A (variable subunit) and subunit B (catalytic subunit). Heterodimeric FTR forms a complex with ferredoxin and thioredoxin.</text>
</comment>
<keyword evidence="15" id="KW-1185">Reference proteome</keyword>
<evidence type="ECO:0000256" key="3">
    <source>
        <dbReference type="ARBA" id="ARBA00007941"/>
    </source>
</evidence>
<evidence type="ECO:0000313" key="14">
    <source>
        <dbReference type="EMBL" id="SEM31124.1"/>
    </source>
</evidence>
<dbReference type="STRING" id="43775.SAMN04489760_11019"/>
<dbReference type="RefSeq" id="WP_093883253.1">
    <property type="nucleotide sequence ID" value="NZ_FOBS01000010.1"/>
</dbReference>
<keyword evidence="7" id="KW-0560">Oxidoreductase</keyword>
<dbReference type="Proteomes" id="UP000198744">
    <property type="component" value="Unassembled WGS sequence"/>
</dbReference>
<dbReference type="AlphaFoldDB" id="A0A1H7XBX5"/>
<dbReference type="PANTHER" id="PTHR35113:SF1">
    <property type="entry name" value="FERREDOXIN-THIOREDOXIN REDUCTASE CATALYTIC CHAIN, CHLOROPLASTIC"/>
    <property type="match status" value="1"/>
</dbReference>
<keyword evidence="10" id="KW-1015">Disulfide bond</keyword>
<comment type="function">
    <text evidence="2">Catalytic subunit of the ferredoxin-thioredoxin reductase (FTR), which catalyzes the two-electron reduction of thioredoxins by the electrons provided by reduced ferredoxin.</text>
</comment>
<evidence type="ECO:0000256" key="7">
    <source>
        <dbReference type="ARBA" id="ARBA00023002"/>
    </source>
</evidence>
<evidence type="ECO:0000256" key="12">
    <source>
        <dbReference type="ARBA" id="ARBA00030295"/>
    </source>
</evidence>
<dbReference type="EC" id="1.8.7.2" evidence="4"/>
<sequence length="109" mass="12945">MDRGTLYETLRKINEPKGFFFNKDRQWVDDLLDALLLNKERYGYMSCPCRLAANDRQKDSDIICPCAYRQPDIDEYGSCYCRLYVSRSWNESDGPFPFVPERRPPEKVF</sequence>
<dbReference type="EMBL" id="FOBS01000010">
    <property type="protein sequence ID" value="SEM31124.1"/>
    <property type="molecule type" value="Genomic_DNA"/>
</dbReference>
<dbReference type="SUPFAM" id="SSF57662">
    <property type="entry name" value="Ferredoxin thioredoxin reductase (FTR), catalytic beta chain"/>
    <property type="match status" value="1"/>
</dbReference>
<evidence type="ECO:0000256" key="4">
    <source>
        <dbReference type="ARBA" id="ARBA00012358"/>
    </source>
</evidence>
<evidence type="ECO:0000256" key="10">
    <source>
        <dbReference type="ARBA" id="ARBA00023157"/>
    </source>
</evidence>
<keyword evidence="5" id="KW-0004">4Fe-4S</keyword>
<organism evidence="14 15">
    <name type="scientific">Syntrophus gentianae</name>
    <dbReference type="NCBI Taxonomy" id="43775"/>
    <lineage>
        <taxon>Bacteria</taxon>
        <taxon>Pseudomonadati</taxon>
        <taxon>Thermodesulfobacteriota</taxon>
        <taxon>Syntrophia</taxon>
        <taxon>Syntrophales</taxon>
        <taxon>Syntrophaceae</taxon>
        <taxon>Syntrophus</taxon>
    </lineage>
</organism>
<gene>
    <name evidence="14" type="ORF">SAMN04489760_11019</name>
</gene>
<comment type="similarity">
    <text evidence="3">Belongs to the ferredoxin thioredoxin reductase beta subunit family.</text>
</comment>
<protein>
    <recommendedName>
        <fullName evidence="4">ferredoxin:thioredoxin reductase</fullName>
        <ecNumber evidence="4">1.8.7.2</ecNumber>
    </recommendedName>
    <alternativeName>
        <fullName evidence="12">Ferredoxin-thioredoxin reductase subunit B</fullName>
    </alternativeName>
</protein>
<evidence type="ECO:0000256" key="8">
    <source>
        <dbReference type="ARBA" id="ARBA00023004"/>
    </source>
</evidence>
<dbReference type="GO" id="GO:0016730">
    <property type="term" value="F:oxidoreductase activity, acting on iron-sulfur proteins as donors"/>
    <property type="evidence" value="ECO:0007669"/>
    <property type="project" value="InterPro"/>
</dbReference>
<dbReference type="Pfam" id="PF02943">
    <property type="entry name" value="FeThRed_B"/>
    <property type="match status" value="1"/>
</dbReference>
<dbReference type="InterPro" id="IPR036644">
    <property type="entry name" value="FTR_bsu_sf"/>
</dbReference>
<evidence type="ECO:0000256" key="1">
    <source>
        <dbReference type="ARBA" id="ARBA00001966"/>
    </source>
</evidence>
<proteinExistence type="inferred from homology"/>
<dbReference type="GO" id="GO:0051539">
    <property type="term" value="F:4 iron, 4 sulfur cluster binding"/>
    <property type="evidence" value="ECO:0007669"/>
    <property type="project" value="UniProtKB-KW"/>
</dbReference>
<evidence type="ECO:0000256" key="11">
    <source>
        <dbReference type="ARBA" id="ARBA00026011"/>
    </source>
</evidence>
<evidence type="ECO:0000313" key="15">
    <source>
        <dbReference type="Proteomes" id="UP000198744"/>
    </source>
</evidence>
<dbReference type="PANTHER" id="PTHR35113">
    <property type="entry name" value="FERREDOXIN-THIOREDOXIN REDUCTASE CATALYTIC CHAIN, CHLOROPLASTIC"/>
    <property type="match status" value="1"/>
</dbReference>
<dbReference type="GO" id="GO:0046872">
    <property type="term" value="F:metal ion binding"/>
    <property type="evidence" value="ECO:0007669"/>
    <property type="project" value="UniProtKB-KW"/>
</dbReference>
<keyword evidence="9" id="KW-0411">Iron-sulfur</keyword>